<dbReference type="InterPro" id="IPR050678">
    <property type="entry name" value="DNA_Partitioning_ATPase"/>
</dbReference>
<dbReference type="RefSeq" id="WP_013294352.1">
    <property type="nucleotide sequence ID" value="NC_014394.1"/>
</dbReference>
<name>D9SK20_GALCS</name>
<dbReference type="eggNOG" id="COG1192">
    <property type="taxonomic scope" value="Bacteria"/>
</dbReference>
<dbReference type="NCBIfam" id="TIGR03371">
    <property type="entry name" value="cellulose_yhjQ"/>
    <property type="match status" value="1"/>
</dbReference>
<evidence type="ECO:0000313" key="1">
    <source>
        <dbReference type="EMBL" id="ADL56432.1"/>
    </source>
</evidence>
<proteinExistence type="predicted"/>
<reference evidence="1 2" key="1">
    <citation type="submission" date="2010-08" db="EMBL/GenBank/DDBJ databases">
        <title>Complete sequence of Gallionella capsiferriformans ES-2.</title>
        <authorList>
            <consortium name="US DOE Joint Genome Institute"/>
            <person name="Lucas S."/>
            <person name="Copeland A."/>
            <person name="Lapidus A."/>
            <person name="Cheng J.-F."/>
            <person name="Bruce D."/>
            <person name="Goodwin L."/>
            <person name="Pitluck S."/>
            <person name="Chertkov O."/>
            <person name="Davenport K.W."/>
            <person name="Detter J.C."/>
            <person name="Han C."/>
            <person name="Tapia R."/>
            <person name="Land M."/>
            <person name="Hauser L."/>
            <person name="Chang Y.-J."/>
            <person name="Jeffries C."/>
            <person name="Kyrpides N."/>
            <person name="Ivanova N."/>
            <person name="Mikhailova N."/>
            <person name="Shelobolina E.S."/>
            <person name="Picardal F."/>
            <person name="Roden E."/>
            <person name="Emerson D."/>
            <person name="Woyke T."/>
        </authorList>
    </citation>
    <scope>NUCLEOTIDE SEQUENCE [LARGE SCALE GENOMIC DNA]</scope>
    <source>
        <strain evidence="1 2">ES-2</strain>
    </source>
</reference>
<organism evidence="1 2">
    <name type="scientific">Gallionella capsiferriformans (strain ES-2)</name>
    <name type="common">Gallionella ferruginea capsiferriformans (strain ES-2)</name>
    <dbReference type="NCBI Taxonomy" id="395494"/>
    <lineage>
        <taxon>Bacteria</taxon>
        <taxon>Pseudomonadati</taxon>
        <taxon>Pseudomonadota</taxon>
        <taxon>Betaproteobacteria</taxon>
        <taxon>Nitrosomonadales</taxon>
        <taxon>Gallionellaceae</taxon>
        <taxon>Gallionella</taxon>
    </lineage>
</organism>
<accession>D9SK20</accession>
<dbReference type="PANTHER" id="PTHR13696:SF99">
    <property type="entry name" value="COBYRINIC ACID AC-DIAMIDE SYNTHASE"/>
    <property type="match status" value="1"/>
</dbReference>
<protein>
    <submittedName>
        <fullName evidence="1">Cellulose synthase operon protein YhjQ</fullName>
    </submittedName>
</protein>
<dbReference type="KEGG" id="gca:Galf_2433"/>
<keyword evidence="2" id="KW-1185">Reference proteome</keyword>
<dbReference type="SUPFAM" id="SSF52540">
    <property type="entry name" value="P-loop containing nucleoside triphosphate hydrolases"/>
    <property type="match status" value="1"/>
</dbReference>
<dbReference type="STRING" id="395494.Galf_2433"/>
<gene>
    <name evidence="1" type="ordered locus">Galf_2433</name>
</gene>
<dbReference type="EMBL" id="CP002159">
    <property type="protein sequence ID" value="ADL56432.1"/>
    <property type="molecule type" value="Genomic_DNA"/>
</dbReference>
<dbReference type="OrthoDB" id="69313at2"/>
<sequence>MTVIAVISPKGGVGKTTVAVNLACKLAAGGHPVRLVDLDPQNALRLHLGADPADVNGLVHQTLQQSSWYYTEYDSAYGVSFVPYGKVSEFERITFEAHLSQTPEWLRDNLMELGRDPNSYTILDTPPGPSVYVQQALSIANIVLVVMIPDAGSYATLTAIEGLLDYYCANRTDFYGSYYVLNQFDADHPLNRDIKTVMQTVLGGRLAPFPIHRDESLSEALAYQQPAAEYAPHCQAVDDIAQLTGWLQNQVDQAIR</sequence>
<dbReference type="HOGENOM" id="CLU_037612_7_0_4"/>
<dbReference type="Gene3D" id="3.40.50.300">
    <property type="entry name" value="P-loop containing nucleotide triphosphate hydrolases"/>
    <property type="match status" value="1"/>
</dbReference>
<dbReference type="InterPro" id="IPR017746">
    <property type="entry name" value="Cellulose_synthase_operon_BcsQ"/>
</dbReference>
<dbReference type="Proteomes" id="UP000001235">
    <property type="component" value="Chromosome"/>
</dbReference>
<dbReference type="Pfam" id="PF06564">
    <property type="entry name" value="CBP_BcsQ"/>
    <property type="match status" value="1"/>
</dbReference>
<dbReference type="CDD" id="cd02042">
    <property type="entry name" value="ParAB_family"/>
    <property type="match status" value="1"/>
</dbReference>
<dbReference type="PIRSF" id="PIRSF009320">
    <property type="entry name" value="Nuc_binding_HP_1000"/>
    <property type="match status" value="1"/>
</dbReference>
<dbReference type="AlphaFoldDB" id="D9SK20"/>
<dbReference type="InterPro" id="IPR027417">
    <property type="entry name" value="P-loop_NTPase"/>
</dbReference>
<dbReference type="PANTHER" id="PTHR13696">
    <property type="entry name" value="P-LOOP CONTAINING NUCLEOSIDE TRIPHOSPHATE HYDROLASE"/>
    <property type="match status" value="1"/>
</dbReference>
<evidence type="ECO:0000313" key="2">
    <source>
        <dbReference type="Proteomes" id="UP000001235"/>
    </source>
</evidence>